<protein>
    <submittedName>
        <fullName evidence="3">Uncharacterized protein</fullName>
    </submittedName>
</protein>
<evidence type="ECO:0000256" key="1">
    <source>
        <dbReference type="SAM" id="MobiDB-lite"/>
    </source>
</evidence>
<evidence type="ECO:0000313" key="4">
    <source>
        <dbReference type="Proteomes" id="UP000799291"/>
    </source>
</evidence>
<sequence>MKLASTLVALPALSFALAIPKWERPTITDFIFTPPLDFSLWNSTRIGERDSRWPWERPQPVIGEYPDGRKKCRTTSMTNGNIEGPCPPRPSDEEIQRILRAEWCRNNCCNSKMEPCQDREGSRKTSKDSNGNWSR</sequence>
<proteinExistence type="predicted"/>
<organism evidence="3 4">
    <name type="scientific">Lentithecium fluviatile CBS 122367</name>
    <dbReference type="NCBI Taxonomy" id="1168545"/>
    <lineage>
        <taxon>Eukaryota</taxon>
        <taxon>Fungi</taxon>
        <taxon>Dikarya</taxon>
        <taxon>Ascomycota</taxon>
        <taxon>Pezizomycotina</taxon>
        <taxon>Dothideomycetes</taxon>
        <taxon>Pleosporomycetidae</taxon>
        <taxon>Pleosporales</taxon>
        <taxon>Massarineae</taxon>
        <taxon>Lentitheciaceae</taxon>
        <taxon>Lentithecium</taxon>
    </lineage>
</organism>
<keyword evidence="2" id="KW-0732">Signal</keyword>
<reference evidence="3" key="1">
    <citation type="journal article" date="2020" name="Stud. Mycol.">
        <title>101 Dothideomycetes genomes: a test case for predicting lifestyles and emergence of pathogens.</title>
        <authorList>
            <person name="Haridas S."/>
            <person name="Albert R."/>
            <person name="Binder M."/>
            <person name="Bloem J."/>
            <person name="Labutti K."/>
            <person name="Salamov A."/>
            <person name="Andreopoulos B."/>
            <person name="Baker S."/>
            <person name="Barry K."/>
            <person name="Bills G."/>
            <person name="Bluhm B."/>
            <person name="Cannon C."/>
            <person name="Castanera R."/>
            <person name="Culley D."/>
            <person name="Daum C."/>
            <person name="Ezra D."/>
            <person name="Gonzalez J."/>
            <person name="Henrissat B."/>
            <person name="Kuo A."/>
            <person name="Liang C."/>
            <person name="Lipzen A."/>
            <person name="Lutzoni F."/>
            <person name="Magnuson J."/>
            <person name="Mondo S."/>
            <person name="Nolan M."/>
            <person name="Ohm R."/>
            <person name="Pangilinan J."/>
            <person name="Park H.-J."/>
            <person name="Ramirez L."/>
            <person name="Alfaro M."/>
            <person name="Sun H."/>
            <person name="Tritt A."/>
            <person name="Yoshinaga Y."/>
            <person name="Zwiers L.-H."/>
            <person name="Turgeon B."/>
            <person name="Goodwin S."/>
            <person name="Spatafora J."/>
            <person name="Crous P."/>
            <person name="Grigoriev I."/>
        </authorList>
    </citation>
    <scope>NUCLEOTIDE SEQUENCE</scope>
    <source>
        <strain evidence="3">CBS 122367</strain>
    </source>
</reference>
<name>A0A6G1J4A6_9PLEO</name>
<gene>
    <name evidence="3" type="ORF">K458DRAFT_486730</name>
</gene>
<dbReference type="OrthoDB" id="10601222at2759"/>
<evidence type="ECO:0000313" key="3">
    <source>
        <dbReference type="EMBL" id="KAF2685065.1"/>
    </source>
</evidence>
<feature type="signal peptide" evidence="2">
    <location>
        <begin position="1"/>
        <end position="18"/>
    </location>
</feature>
<evidence type="ECO:0000256" key="2">
    <source>
        <dbReference type="SAM" id="SignalP"/>
    </source>
</evidence>
<keyword evidence="4" id="KW-1185">Reference proteome</keyword>
<feature type="region of interest" description="Disordered" evidence="1">
    <location>
        <begin position="114"/>
        <end position="135"/>
    </location>
</feature>
<feature type="compositionally biased region" description="Basic and acidic residues" evidence="1">
    <location>
        <begin position="115"/>
        <end position="127"/>
    </location>
</feature>
<feature type="chain" id="PRO_5026074362" evidence="2">
    <location>
        <begin position="19"/>
        <end position="135"/>
    </location>
</feature>
<dbReference type="EMBL" id="MU005579">
    <property type="protein sequence ID" value="KAF2685065.1"/>
    <property type="molecule type" value="Genomic_DNA"/>
</dbReference>
<dbReference type="AlphaFoldDB" id="A0A6G1J4A6"/>
<accession>A0A6G1J4A6</accession>
<dbReference type="Proteomes" id="UP000799291">
    <property type="component" value="Unassembled WGS sequence"/>
</dbReference>